<protein>
    <recommendedName>
        <fullName evidence="5">Repressor LexA</fullName>
    </recommendedName>
</protein>
<dbReference type="GO" id="GO:0004252">
    <property type="term" value="F:serine-type endopeptidase activity"/>
    <property type="evidence" value="ECO:0007669"/>
    <property type="project" value="InterPro"/>
</dbReference>
<dbReference type="InterPro" id="IPR006199">
    <property type="entry name" value="LexA_DNA-bd_dom"/>
</dbReference>
<sequence length="214" mass="24256">MKKNIRGWDSLHSSQQKLYDILLRGDGDLTLDNMREELNVNSINTVVHHLKQLEKKGYIRKHGDRGHIEVLPAPVRDIVYLNLYGMVRCGKNGFFNEDNVINRVPFPVKQLRVNPDSFLVEARGDSMEPMICDKDLVLVDKMPVDSGDVAVVVYESGAILKKVYKERGRIILQSLNSKYEPMVAAPSQVNPIGIVRGVVRSFRAADLSFKKNRP</sequence>
<dbReference type="GO" id="GO:0006508">
    <property type="term" value="P:proteolysis"/>
    <property type="evidence" value="ECO:0007669"/>
    <property type="project" value="InterPro"/>
</dbReference>
<evidence type="ECO:0000259" key="1">
    <source>
        <dbReference type="Pfam" id="PF00717"/>
    </source>
</evidence>
<dbReference type="Gene3D" id="1.10.10.10">
    <property type="entry name" value="Winged helix-like DNA-binding domain superfamily/Winged helix DNA-binding domain"/>
    <property type="match status" value="1"/>
</dbReference>
<dbReference type="AlphaFoldDB" id="A0A1G2R4V6"/>
<dbReference type="PANTHER" id="PTHR33516:SF2">
    <property type="entry name" value="LEXA REPRESSOR-RELATED"/>
    <property type="match status" value="1"/>
</dbReference>
<dbReference type="Pfam" id="PF00717">
    <property type="entry name" value="Peptidase_S24"/>
    <property type="match status" value="1"/>
</dbReference>
<dbReference type="EMBL" id="MHTX01000036">
    <property type="protein sequence ID" value="OHA67598.1"/>
    <property type="molecule type" value="Genomic_DNA"/>
</dbReference>
<dbReference type="InterPro" id="IPR039418">
    <property type="entry name" value="LexA-like"/>
</dbReference>
<dbReference type="Proteomes" id="UP000179258">
    <property type="component" value="Unassembled WGS sequence"/>
</dbReference>
<evidence type="ECO:0008006" key="5">
    <source>
        <dbReference type="Google" id="ProtNLM"/>
    </source>
</evidence>
<gene>
    <name evidence="3" type="ORF">A3D59_03455</name>
</gene>
<comment type="caution">
    <text evidence="3">The sequence shown here is derived from an EMBL/GenBank/DDBJ whole genome shotgun (WGS) entry which is preliminary data.</text>
</comment>
<evidence type="ECO:0000313" key="4">
    <source>
        <dbReference type="Proteomes" id="UP000179258"/>
    </source>
</evidence>
<feature type="domain" description="Peptidase S24/S26A/S26B/S26C" evidence="1">
    <location>
        <begin position="83"/>
        <end position="195"/>
    </location>
</feature>
<evidence type="ECO:0000259" key="2">
    <source>
        <dbReference type="Pfam" id="PF01726"/>
    </source>
</evidence>
<dbReference type="PANTHER" id="PTHR33516">
    <property type="entry name" value="LEXA REPRESSOR"/>
    <property type="match status" value="1"/>
</dbReference>
<dbReference type="InterPro" id="IPR036286">
    <property type="entry name" value="LexA/Signal_pep-like_sf"/>
</dbReference>
<dbReference type="SUPFAM" id="SSF51306">
    <property type="entry name" value="LexA/Signal peptidase"/>
    <property type="match status" value="1"/>
</dbReference>
<organism evidence="3 4">
    <name type="scientific">Candidatus Wildermuthbacteria bacterium RIFCSPHIGHO2_02_FULL_47_17</name>
    <dbReference type="NCBI Taxonomy" id="1802452"/>
    <lineage>
        <taxon>Bacteria</taxon>
        <taxon>Candidatus Wildermuthiibacteriota</taxon>
    </lineage>
</organism>
<dbReference type="Gene3D" id="2.10.109.10">
    <property type="entry name" value="Umud Fragment, subunit A"/>
    <property type="match status" value="1"/>
</dbReference>
<reference evidence="3 4" key="1">
    <citation type="journal article" date="2016" name="Nat. Commun.">
        <title>Thousands of microbial genomes shed light on interconnected biogeochemical processes in an aquifer system.</title>
        <authorList>
            <person name="Anantharaman K."/>
            <person name="Brown C.T."/>
            <person name="Hug L.A."/>
            <person name="Sharon I."/>
            <person name="Castelle C.J."/>
            <person name="Probst A.J."/>
            <person name="Thomas B.C."/>
            <person name="Singh A."/>
            <person name="Wilkins M.J."/>
            <person name="Karaoz U."/>
            <person name="Brodie E.L."/>
            <person name="Williams K.H."/>
            <person name="Hubbard S.S."/>
            <person name="Banfield J.F."/>
        </authorList>
    </citation>
    <scope>NUCLEOTIDE SEQUENCE [LARGE SCALE GENOMIC DNA]</scope>
</reference>
<dbReference type="SUPFAM" id="SSF46785">
    <property type="entry name" value="Winged helix' DNA-binding domain"/>
    <property type="match status" value="1"/>
</dbReference>
<feature type="domain" description="LexA repressor DNA-binding" evidence="2">
    <location>
        <begin position="33"/>
        <end position="62"/>
    </location>
</feature>
<dbReference type="InterPro" id="IPR050077">
    <property type="entry name" value="LexA_repressor"/>
</dbReference>
<dbReference type="InterPro" id="IPR036390">
    <property type="entry name" value="WH_DNA-bd_sf"/>
</dbReference>
<evidence type="ECO:0000313" key="3">
    <source>
        <dbReference type="EMBL" id="OHA67598.1"/>
    </source>
</evidence>
<dbReference type="InterPro" id="IPR015927">
    <property type="entry name" value="Peptidase_S24_S26A/B/C"/>
</dbReference>
<dbReference type="CDD" id="cd06529">
    <property type="entry name" value="S24_LexA-like"/>
    <property type="match status" value="1"/>
</dbReference>
<accession>A0A1G2R4V6</accession>
<dbReference type="Pfam" id="PF01726">
    <property type="entry name" value="LexA_DNA_bind"/>
    <property type="match status" value="1"/>
</dbReference>
<proteinExistence type="predicted"/>
<dbReference type="InterPro" id="IPR036388">
    <property type="entry name" value="WH-like_DNA-bd_sf"/>
</dbReference>
<name>A0A1G2R4V6_9BACT</name>